<dbReference type="RefSeq" id="WP_103925192.1">
    <property type="nucleotide sequence ID" value="NZ_FNVR01000014.1"/>
</dbReference>
<dbReference type="GO" id="GO:0004519">
    <property type="term" value="F:endonuclease activity"/>
    <property type="evidence" value="ECO:0007669"/>
    <property type="project" value="InterPro"/>
</dbReference>
<evidence type="ECO:0000313" key="1">
    <source>
        <dbReference type="EMBL" id="SEG12071.1"/>
    </source>
</evidence>
<dbReference type="OrthoDB" id="9801102at2"/>
<dbReference type="Pfam" id="PF06769">
    <property type="entry name" value="YoeB_toxin"/>
    <property type="match status" value="1"/>
</dbReference>
<dbReference type="Proteomes" id="UP000236736">
    <property type="component" value="Unassembled WGS sequence"/>
</dbReference>
<accession>A0A1H5XJX8</accession>
<dbReference type="InterPro" id="IPR009614">
    <property type="entry name" value="YoeB_toxin"/>
</dbReference>
<sequence>MQFLLFGKRVKAWEEYLYCQVHDADDLEKINELINKIKRTPFKGKGKPETLR</sequence>
<protein>
    <submittedName>
        <fullName evidence="1">YoeB-like toxin of type II toxin-antitoxin system</fullName>
    </submittedName>
</protein>
<organism evidence="1 2">
    <name type="scientific">Algoriphagus boritolerans DSM 17298 = JCM 18970</name>
    <dbReference type="NCBI Taxonomy" id="1120964"/>
    <lineage>
        <taxon>Bacteria</taxon>
        <taxon>Pseudomonadati</taxon>
        <taxon>Bacteroidota</taxon>
        <taxon>Cytophagia</taxon>
        <taxon>Cytophagales</taxon>
        <taxon>Cyclobacteriaceae</taxon>
        <taxon>Algoriphagus</taxon>
    </lineage>
</organism>
<reference evidence="2" key="1">
    <citation type="submission" date="2016-10" db="EMBL/GenBank/DDBJ databases">
        <authorList>
            <person name="Varghese N."/>
            <person name="Submissions S."/>
        </authorList>
    </citation>
    <scope>NUCLEOTIDE SEQUENCE [LARGE SCALE GENOMIC DNA]</scope>
    <source>
        <strain evidence="2">DSM 17298</strain>
    </source>
</reference>
<dbReference type="Gene3D" id="3.30.2310.20">
    <property type="entry name" value="RelE-like"/>
    <property type="match status" value="1"/>
</dbReference>
<gene>
    <name evidence="1" type="ORF">SAMN03080598_02538</name>
</gene>
<dbReference type="SUPFAM" id="SSF143011">
    <property type="entry name" value="RelE-like"/>
    <property type="match status" value="1"/>
</dbReference>
<keyword evidence="2" id="KW-1185">Reference proteome</keyword>
<dbReference type="EMBL" id="FNVR01000014">
    <property type="protein sequence ID" value="SEG12071.1"/>
    <property type="molecule type" value="Genomic_DNA"/>
</dbReference>
<dbReference type="GO" id="GO:0006401">
    <property type="term" value="P:RNA catabolic process"/>
    <property type="evidence" value="ECO:0007669"/>
    <property type="project" value="InterPro"/>
</dbReference>
<evidence type="ECO:0000313" key="2">
    <source>
        <dbReference type="Proteomes" id="UP000236736"/>
    </source>
</evidence>
<name>A0A1H5XJX8_9BACT</name>
<dbReference type="AlphaFoldDB" id="A0A1H5XJX8"/>
<dbReference type="InterPro" id="IPR035093">
    <property type="entry name" value="RelE/ParE_toxin_dom_sf"/>
</dbReference>
<proteinExistence type="predicted"/>